<keyword evidence="1" id="KW-0663">Pyridoxal phosphate</keyword>
<dbReference type="GO" id="GO:0019441">
    <property type="term" value="P:L-tryptophan catabolic process to kynurenine"/>
    <property type="evidence" value="ECO:0007669"/>
    <property type="project" value="TreeGrafter"/>
</dbReference>
<dbReference type="EMBL" id="OC922574">
    <property type="protein sequence ID" value="CAD7654278.1"/>
    <property type="molecule type" value="Genomic_DNA"/>
</dbReference>
<dbReference type="SUPFAM" id="SSF53383">
    <property type="entry name" value="PLP-dependent transferases"/>
    <property type="match status" value="1"/>
</dbReference>
<gene>
    <name evidence="2" type="ORF">ONB1V03_LOCUS10925</name>
</gene>
<dbReference type="AlphaFoldDB" id="A0A7R9M6B4"/>
<dbReference type="GO" id="GO:0030429">
    <property type="term" value="F:kynureninase activity"/>
    <property type="evidence" value="ECO:0007669"/>
    <property type="project" value="InterPro"/>
</dbReference>
<accession>A0A7R9M6B4</accession>
<dbReference type="Gene3D" id="3.90.1150.10">
    <property type="entry name" value="Aspartate Aminotransferase, domain 1"/>
    <property type="match status" value="1"/>
</dbReference>
<dbReference type="PANTHER" id="PTHR14084:SF0">
    <property type="entry name" value="KYNURENINASE"/>
    <property type="match status" value="1"/>
</dbReference>
<dbReference type="GO" id="GO:0005737">
    <property type="term" value="C:cytoplasm"/>
    <property type="evidence" value="ECO:0007669"/>
    <property type="project" value="InterPro"/>
</dbReference>
<protein>
    <recommendedName>
        <fullName evidence="4">Kynureninase</fullName>
    </recommendedName>
</protein>
<dbReference type="GO" id="GO:0030170">
    <property type="term" value="F:pyridoxal phosphate binding"/>
    <property type="evidence" value="ECO:0007669"/>
    <property type="project" value="InterPro"/>
</dbReference>
<evidence type="ECO:0000313" key="3">
    <source>
        <dbReference type="Proteomes" id="UP000728032"/>
    </source>
</evidence>
<keyword evidence="3" id="KW-1185">Reference proteome</keyword>
<dbReference type="OrthoDB" id="5978656at2759"/>
<name>A0A7R9M6B4_9ACAR</name>
<evidence type="ECO:0000256" key="1">
    <source>
        <dbReference type="ARBA" id="ARBA00022898"/>
    </source>
</evidence>
<dbReference type="InterPro" id="IPR015424">
    <property type="entry name" value="PyrdxlP-dep_Trfase"/>
</dbReference>
<dbReference type="PANTHER" id="PTHR14084">
    <property type="entry name" value="KYNURENINASE"/>
    <property type="match status" value="1"/>
</dbReference>
<organism evidence="2">
    <name type="scientific">Oppiella nova</name>
    <dbReference type="NCBI Taxonomy" id="334625"/>
    <lineage>
        <taxon>Eukaryota</taxon>
        <taxon>Metazoa</taxon>
        <taxon>Ecdysozoa</taxon>
        <taxon>Arthropoda</taxon>
        <taxon>Chelicerata</taxon>
        <taxon>Arachnida</taxon>
        <taxon>Acari</taxon>
        <taxon>Acariformes</taxon>
        <taxon>Sarcoptiformes</taxon>
        <taxon>Oribatida</taxon>
        <taxon>Brachypylina</taxon>
        <taxon>Oppioidea</taxon>
        <taxon>Oppiidae</taxon>
        <taxon>Oppiella</taxon>
    </lineage>
</organism>
<dbReference type="EMBL" id="CAJPVJ010007749">
    <property type="protein sequence ID" value="CAG2171465.1"/>
    <property type="molecule type" value="Genomic_DNA"/>
</dbReference>
<evidence type="ECO:0000313" key="2">
    <source>
        <dbReference type="EMBL" id="CAD7654278.1"/>
    </source>
</evidence>
<dbReference type="GO" id="GO:0009435">
    <property type="term" value="P:NAD+ biosynthetic process"/>
    <property type="evidence" value="ECO:0007669"/>
    <property type="project" value="InterPro"/>
</dbReference>
<reference evidence="2" key="1">
    <citation type="submission" date="2020-11" db="EMBL/GenBank/DDBJ databases">
        <authorList>
            <person name="Tran Van P."/>
        </authorList>
    </citation>
    <scope>NUCLEOTIDE SEQUENCE</scope>
</reference>
<proteinExistence type="predicted"/>
<dbReference type="InterPro" id="IPR015422">
    <property type="entry name" value="PyrdxlP-dep_Trfase_small"/>
</dbReference>
<sequence>MESQMDIRVQSRIAMLSQTSTLGNKKFKTFKMNKPIKVFRSKSQLLKVPIDSPEFARHMDEEDRFASFRDQFVFPLKKDLPYECSQLGVRHSLVRLFDETEECLYLCGQSLGLEPKPLGKYVNQVLDNWAQKGVHSHFHGYLPAALSDLMPKAPMARIVGAKQHEVALMNALTVNLHLLLSTFYRPSQRRHKIIIEEHAFSSDMFVVKSQIRSHGLSPEDSLLCLKPRPNRPELVSADTVQVLNI</sequence>
<dbReference type="GO" id="GO:0043420">
    <property type="term" value="P:anthranilate metabolic process"/>
    <property type="evidence" value="ECO:0007669"/>
    <property type="project" value="TreeGrafter"/>
</dbReference>
<dbReference type="InterPro" id="IPR010111">
    <property type="entry name" value="Kynureninase"/>
</dbReference>
<evidence type="ECO:0008006" key="4">
    <source>
        <dbReference type="Google" id="ProtNLM"/>
    </source>
</evidence>
<dbReference type="Proteomes" id="UP000728032">
    <property type="component" value="Unassembled WGS sequence"/>
</dbReference>